<protein>
    <recommendedName>
        <fullName evidence="2">TonB-dependent receptor-like beta-barrel domain-containing protein</fullName>
    </recommendedName>
</protein>
<evidence type="ECO:0008006" key="2">
    <source>
        <dbReference type="Google" id="ProtNLM"/>
    </source>
</evidence>
<gene>
    <name evidence="1" type="ORF">SDC9_80629</name>
</gene>
<evidence type="ECO:0000313" key="1">
    <source>
        <dbReference type="EMBL" id="MPM34048.1"/>
    </source>
</evidence>
<dbReference type="EMBL" id="VSSQ01006853">
    <property type="protein sequence ID" value="MPM34048.1"/>
    <property type="molecule type" value="Genomic_DNA"/>
</dbReference>
<name>A0A644Z175_9ZZZZ</name>
<accession>A0A644Z175</accession>
<dbReference type="AlphaFoldDB" id="A0A644Z175"/>
<proteinExistence type="predicted"/>
<sequence length="140" mass="16098">MRLYPQFKASYSDLDAHPKEFFDRWKFVGDEELTNIPTIVSYSQYMVSYQKTYNAYNMSTERVASGAFIRMRDVSLTYNFDKKWISALKISDLALKLQITNPFLIYSDKKLNGQDPEFLGAGGVAMPVPRQAILTLKLGF</sequence>
<comment type="caution">
    <text evidence="1">The sequence shown here is derived from an EMBL/GenBank/DDBJ whole genome shotgun (WGS) entry which is preliminary data.</text>
</comment>
<reference evidence="1" key="1">
    <citation type="submission" date="2019-08" db="EMBL/GenBank/DDBJ databases">
        <authorList>
            <person name="Kucharzyk K."/>
            <person name="Murdoch R.W."/>
            <person name="Higgins S."/>
            <person name="Loffler F."/>
        </authorList>
    </citation>
    <scope>NUCLEOTIDE SEQUENCE</scope>
</reference>
<organism evidence="1">
    <name type="scientific">bioreactor metagenome</name>
    <dbReference type="NCBI Taxonomy" id="1076179"/>
    <lineage>
        <taxon>unclassified sequences</taxon>
        <taxon>metagenomes</taxon>
        <taxon>ecological metagenomes</taxon>
    </lineage>
</organism>